<keyword evidence="4 7" id="KW-0634">PQQ</keyword>
<feature type="binding site" evidence="7">
    <location>
        <position position="136"/>
    </location>
    <ligand>
        <name>pyrroloquinoline quinone</name>
        <dbReference type="ChEBI" id="CHEBI:58442"/>
    </ligand>
</feature>
<accession>A0A3A3FVR5</accession>
<dbReference type="CDD" id="cd10277">
    <property type="entry name" value="PQQ_ADH_I"/>
    <property type="match status" value="1"/>
</dbReference>
<comment type="similarity">
    <text evidence="1">Belongs to the bacterial PQQ dehydrogenase family.</text>
</comment>
<dbReference type="FunFam" id="2.140.10.10:FF:000003">
    <property type="entry name" value="Methanol dehydrogenase, large subunit"/>
    <property type="match status" value="1"/>
</dbReference>
<evidence type="ECO:0000256" key="3">
    <source>
        <dbReference type="ARBA" id="ARBA00022729"/>
    </source>
</evidence>
<dbReference type="NCBIfam" id="TIGR03075">
    <property type="entry name" value="PQQ_enz_alc_DH"/>
    <property type="match status" value="1"/>
</dbReference>
<feature type="chain" id="PRO_5017207149" evidence="11">
    <location>
        <begin position="26"/>
        <end position="585"/>
    </location>
</feature>
<dbReference type="EMBL" id="QYUQ01000002">
    <property type="protein sequence ID" value="RJG00293.1"/>
    <property type="molecule type" value="Genomic_DNA"/>
</dbReference>
<dbReference type="SMART" id="SM00564">
    <property type="entry name" value="PQQ"/>
    <property type="match status" value="6"/>
</dbReference>
<feature type="binding site" evidence="8">
    <location>
        <position position="280"/>
    </location>
    <ligand>
        <name>Ca(2+)</name>
        <dbReference type="ChEBI" id="CHEBI:29108"/>
    </ligand>
</feature>
<sequence length="585" mass="63195">MQKQFKISVIGAALAVSFASAAVHAAGVTDAMIENDAKAPNNVLSWGMGQQGQRYSPLTQINTRTVSQLVPAWSFSFGGEKQRGQEAQPVIYNGKMFVTASYSRIYALDVKTGAKLWKYEHRLPDGIMPCCDVINRGAALYDNLVIFATLDAQLVALNQDTGEVVWKEKIDDYQAGYSASAAPLIAKGLLLTGVSGGEFGVIGRVEARNPRTGELVWVRPMVEGHMGYKYDKDGKAIENGISGTTNATWPGDLWKSGGAATWLGGTYDASTGLAYFGTGNPAPWNSHLRPGDNLYSASTVAIDIATGQIKWHYQTTPNDGWDFDGVNEFVTFDMNGKRMGGKADRNGFFYVIDAKNGKLQNAFPFVNKITWASSIDLKTGRPNFTPEGRPGDPTKGQDGKKGKTVFSAPSFLGGKNQMPMAYSPKTKLFYVPANEWGMDIWNEPVAYKKGAAYLGAGFTIKPLYDDYIGVMRAVDPKSGKIAWEVKNNAPLWGGAMATAGDLVFYGTPEGFLKAVDAKSGKEMWKFQTGSGVVAPPVTWKEGDTQYVAVVSGWGGAVPLWGGEVAKKVNFLEQGGSVWVFKLAGK</sequence>
<dbReference type="GO" id="GO:0016614">
    <property type="term" value="F:oxidoreductase activity, acting on CH-OH group of donors"/>
    <property type="evidence" value="ECO:0007669"/>
    <property type="project" value="InterPro"/>
</dbReference>
<comment type="cofactor">
    <cofactor evidence="7">
        <name>pyrroloquinoline quinone</name>
        <dbReference type="ChEBI" id="CHEBI:58442"/>
    </cofactor>
    <text evidence="7">Binds 1 PQQ group per subunit.</text>
</comment>
<dbReference type="GO" id="GO:0005509">
    <property type="term" value="F:calcium ion binding"/>
    <property type="evidence" value="ECO:0007669"/>
    <property type="project" value="InterPro"/>
</dbReference>
<evidence type="ECO:0000256" key="10">
    <source>
        <dbReference type="SAM" id="MobiDB-lite"/>
    </source>
</evidence>
<keyword evidence="8" id="KW-0106">Calcium</keyword>
<dbReference type="GO" id="GO:0016020">
    <property type="term" value="C:membrane"/>
    <property type="evidence" value="ECO:0007669"/>
    <property type="project" value="InterPro"/>
</dbReference>
<evidence type="ECO:0000256" key="11">
    <source>
        <dbReference type="SAM" id="SignalP"/>
    </source>
</evidence>
<dbReference type="InterPro" id="IPR034119">
    <property type="entry name" value="ADHI"/>
</dbReference>
<feature type="binding site" evidence="8">
    <location>
        <position position="198"/>
    </location>
    <ligand>
        <name>Ca(2+)</name>
        <dbReference type="ChEBI" id="CHEBI:29108"/>
    </ligand>
</feature>
<feature type="active site" description="Proton acceptor" evidence="6">
    <location>
        <position position="322"/>
    </location>
</feature>
<dbReference type="InterPro" id="IPR002372">
    <property type="entry name" value="PQQ_rpt_dom"/>
</dbReference>
<dbReference type="PANTHER" id="PTHR32303:SF20">
    <property type="entry name" value="QUINOPROTEIN ETHANOL DEHYDROGENASE"/>
    <property type="match status" value="1"/>
</dbReference>
<protein>
    <submittedName>
        <fullName evidence="13">PQQ-dependent dehydrogenase, methanol/ethanol family</fullName>
        <ecNumber evidence="13">1.1.2.-</ecNumber>
    </submittedName>
</protein>
<gene>
    <name evidence="13" type="ORF">D3878_00805</name>
</gene>
<dbReference type="Pfam" id="PF01011">
    <property type="entry name" value="PQQ"/>
    <property type="match status" value="2"/>
</dbReference>
<feature type="signal peptide" evidence="11">
    <location>
        <begin position="1"/>
        <end position="25"/>
    </location>
</feature>
<evidence type="ECO:0000256" key="2">
    <source>
        <dbReference type="ARBA" id="ARBA00022723"/>
    </source>
</evidence>
<keyword evidence="3 11" id="KW-0732">Signal</keyword>
<keyword evidence="14" id="KW-1185">Reference proteome</keyword>
<comment type="cofactor">
    <cofactor evidence="8">
        <name>Ca(2+)</name>
        <dbReference type="ChEBI" id="CHEBI:29108"/>
    </cofactor>
    <text evidence="8">Binds 1 Ca(2+) ion per subunit.</text>
</comment>
<dbReference type="RefSeq" id="WP_119783747.1">
    <property type="nucleotide sequence ID" value="NZ_QYUQ01000002.1"/>
</dbReference>
<dbReference type="Gene3D" id="2.140.10.10">
    <property type="entry name" value="Quinoprotein alcohol dehydrogenase-like superfamily"/>
    <property type="match status" value="1"/>
</dbReference>
<dbReference type="AlphaFoldDB" id="A0A3A3FVR5"/>
<keyword evidence="2 8" id="KW-0479">Metal-binding</keyword>
<keyword evidence="5 13" id="KW-0560">Oxidoreductase</keyword>
<feature type="binding site" evidence="8">
    <location>
        <position position="322"/>
    </location>
    <ligand>
        <name>Ca(2+)</name>
        <dbReference type="ChEBI" id="CHEBI:29108"/>
    </ligand>
</feature>
<dbReference type="Proteomes" id="UP000266327">
    <property type="component" value="Unassembled WGS sequence"/>
</dbReference>
<dbReference type="SUPFAM" id="SSF50998">
    <property type="entry name" value="Quinoprotein alcohol dehydrogenase-like"/>
    <property type="match status" value="1"/>
</dbReference>
<dbReference type="InterPro" id="IPR017512">
    <property type="entry name" value="PQQ_MeOH/EtOH_DH"/>
</dbReference>
<feature type="compositionally biased region" description="Basic and acidic residues" evidence="10">
    <location>
        <begin position="389"/>
        <end position="401"/>
    </location>
</feature>
<name>A0A3A3FVR5_9BURK</name>
<evidence type="ECO:0000256" key="8">
    <source>
        <dbReference type="PIRSR" id="PIRSR617512-3"/>
    </source>
</evidence>
<feature type="region of interest" description="Disordered" evidence="10">
    <location>
        <begin position="380"/>
        <end position="402"/>
    </location>
</feature>
<evidence type="ECO:0000256" key="4">
    <source>
        <dbReference type="ARBA" id="ARBA00022891"/>
    </source>
</evidence>
<dbReference type="GO" id="GO:0070968">
    <property type="term" value="F:pyrroloquinoline quinone binding"/>
    <property type="evidence" value="ECO:0007669"/>
    <property type="project" value="UniProtKB-ARBA"/>
</dbReference>
<dbReference type="InterPro" id="IPR018391">
    <property type="entry name" value="PQQ_b-propeller_rpt"/>
</dbReference>
<feature type="binding site" evidence="7">
    <location>
        <position position="86"/>
    </location>
    <ligand>
        <name>pyrroloquinoline quinone</name>
        <dbReference type="ChEBI" id="CHEBI:58442"/>
    </ligand>
</feature>
<dbReference type="PANTHER" id="PTHR32303">
    <property type="entry name" value="QUINOPROTEIN ALCOHOL DEHYDROGENASE (CYTOCHROME C)"/>
    <property type="match status" value="1"/>
</dbReference>
<comment type="caution">
    <text evidence="13">The sequence shown here is derived from an EMBL/GenBank/DDBJ whole genome shotgun (WGS) entry which is preliminary data.</text>
</comment>
<feature type="disulfide bond" evidence="9">
    <location>
        <begin position="130"/>
        <end position="131"/>
    </location>
</feature>
<feature type="binding site" evidence="7">
    <location>
        <position position="261"/>
    </location>
    <ligand>
        <name>pyrroloquinoline quinone</name>
        <dbReference type="ChEBI" id="CHEBI:58442"/>
    </ligand>
</feature>
<feature type="domain" description="Pyrrolo-quinoline quinone repeat" evidence="12">
    <location>
        <begin position="463"/>
        <end position="547"/>
    </location>
</feature>
<evidence type="ECO:0000256" key="7">
    <source>
        <dbReference type="PIRSR" id="PIRSR617512-2"/>
    </source>
</evidence>
<dbReference type="EC" id="1.1.2.-" evidence="13"/>
<dbReference type="InterPro" id="IPR011047">
    <property type="entry name" value="Quinoprotein_ADH-like_sf"/>
</dbReference>
<evidence type="ECO:0000256" key="9">
    <source>
        <dbReference type="PIRSR" id="PIRSR617512-4"/>
    </source>
</evidence>
<proteinExistence type="inferred from homology"/>
<evidence type="ECO:0000313" key="13">
    <source>
        <dbReference type="EMBL" id="RJG00293.1"/>
    </source>
</evidence>
<evidence type="ECO:0000259" key="12">
    <source>
        <dbReference type="Pfam" id="PF01011"/>
    </source>
</evidence>
<feature type="domain" description="Pyrrolo-quinoline quinone repeat" evidence="12">
    <location>
        <begin position="45"/>
        <end position="358"/>
    </location>
</feature>
<evidence type="ECO:0000256" key="6">
    <source>
        <dbReference type="PIRSR" id="PIRSR617512-1"/>
    </source>
</evidence>
<evidence type="ECO:0000256" key="5">
    <source>
        <dbReference type="ARBA" id="ARBA00023002"/>
    </source>
</evidence>
<keyword evidence="9" id="KW-1015">Disulfide bond</keyword>
<reference evidence="14" key="1">
    <citation type="submission" date="2018-09" db="EMBL/GenBank/DDBJ databases">
        <authorList>
            <person name="Zhu H."/>
        </authorList>
    </citation>
    <scope>NUCLEOTIDE SEQUENCE [LARGE SCALE GENOMIC DNA]</scope>
    <source>
        <strain evidence="14">K1S02-23</strain>
    </source>
</reference>
<dbReference type="OrthoDB" id="9794322at2"/>
<organism evidence="13 14">
    <name type="scientific">Noviherbaspirillum sedimenti</name>
    <dbReference type="NCBI Taxonomy" id="2320865"/>
    <lineage>
        <taxon>Bacteria</taxon>
        <taxon>Pseudomonadati</taxon>
        <taxon>Pseudomonadota</taxon>
        <taxon>Betaproteobacteria</taxon>
        <taxon>Burkholderiales</taxon>
        <taxon>Oxalobacteraceae</taxon>
        <taxon>Noviherbaspirillum</taxon>
    </lineage>
</organism>
<evidence type="ECO:0000313" key="14">
    <source>
        <dbReference type="Proteomes" id="UP000266327"/>
    </source>
</evidence>
<evidence type="ECO:0000256" key="1">
    <source>
        <dbReference type="ARBA" id="ARBA00008156"/>
    </source>
</evidence>